<evidence type="ECO:0000313" key="2">
    <source>
        <dbReference type="EMBL" id="KAH3700958.1"/>
    </source>
</evidence>
<dbReference type="AlphaFoldDB" id="A0A9D3YLC8"/>
<feature type="compositionally biased region" description="Polar residues" evidence="1">
    <location>
        <begin position="47"/>
        <end position="57"/>
    </location>
</feature>
<feature type="region of interest" description="Disordered" evidence="1">
    <location>
        <begin position="18"/>
        <end position="57"/>
    </location>
</feature>
<sequence>MSKPKVPKTEDWDLEIRQSASNASIHNQATTFQVPATEDRDSENRKSVSNASIHEQSIFQIPKTEDWDMEIRQSEMNKNVNIRVVIPKTEDWDAEIAVAKRPPFYLSVRKAGRKGTKRELNHLHRCLACGCMPVNCLCYKN</sequence>
<proteinExistence type="predicted"/>
<gene>
    <name evidence="2" type="ORF">DPMN_075940</name>
</gene>
<name>A0A9D3YLC8_DREPO</name>
<dbReference type="Proteomes" id="UP000828390">
    <property type="component" value="Unassembled WGS sequence"/>
</dbReference>
<reference evidence="2" key="2">
    <citation type="submission" date="2020-11" db="EMBL/GenBank/DDBJ databases">
        <authorList>
            <person name="McCartney M.A."/>
            <person name="Auch B."/>
            <person name="Kono T."/>
            <person name="Mallez S."/>
            <person name="Becker A."/>
            <person name="Gohl D.M."/>
            <person name="Silverstein K.A.T."/>
            <person name="Koren S."/>
            <person name="Bechman K.B."/>
            <person name="Herman A."/>
            <person name="Abrahante J.E."/>
            <person name="Garbe J."/>
        </authorList>
    </citation>
    <scope>NUCLEOTIDE SEQUENCE</scope>
    <source>
        <strain evidence="2">Duluth1</strain>
        <tissue evidence="2">Whole animal</tissue>
    </source>
</reference>
<dbReference type="EMBL" id="JAIWYP010000015">
    <property type="protein sequence ID" value="KAH3700958.1"/>
    <property type="molecule type" value="Genomic_DNA"/>
</dbReference>
<accession>A0A9D3YLC8</accession>
<organism evidence="2 3">
    <name type="scientific">Dreissena polymorpha</name>
    <name type="common">Zebra mussel</name>
    <name type="synonym">Mytilus polymorpha</name>
    <dbReference type="NCBI Taxonomy" id="45954"/>
    <lineage>
        <taxon>Eukaryota</taxon>
        <taxon>Metazoa</taxon>
        <taxon>Spiralia</taxon>
        <taxon>Lophotrochozoa</taxon>
        <taxon>Mollusca</taxon>
        <taxon>Bivalvia</taxon>
        <taxon>Autobranchia</taxon>
        <taxon>Heteroconchia</taxon>
        <taxon>Euheterodonta</taxon>
        <taxon>Imparidentia</taxon>
        <taxon>Neoheterodontei</taxon>
        <taxon>Myida</taxon>
        <taxon>Dreissenoidea</taxon>
        <taxon>Dreissenidae</taxon>
        <taxon>Dreissena</taxon>
    </lineage>
</organism>
<feature type="compositionally biased region" description="Basic and acidic residues" evidence="1">
    <location>
        <begin position="37"/>
        <end position="46"/>
    </location>
</feature>
<comment type="caution">
    <text evidence="2">The sequence shown here is derived from an EMBL/GenBank/DDBJ whole genome shotgun (WGS) entry which is preliminary data.</text>
</comment>
<evidence type="ECO:0000256" key="1">
    <source>
        <dbReference type="SAM" id="MobiDB-lite"/>
    </source>
</evidence>
<reference evidence="2" key="1">
    <citation type="journal article" date="2019" name="bioRxiv">
        <title>The Genome of the Zebra Mussel, Dreissena polymorpha: A Resource for Invasive Species Research.</title>
        <authorList>
            <person name="McCartney M.A."/>
            <person name="Auch B."/>
            <person name="Kono T."/>
            <person name="Mallez S."/>
            <person name="Zhang Y."/>
            <person name="Obille A."/>
            <person name="Becker A."/>
            <person name="Abrahante J.E."/>
            <person name="Garbe J."/>
            <person name="Badalamenti J.P."/>
            <person name="Herman A."/>
            <person name="Mangelson H."/>
            <person name="Liachko I."/>
            <person name="Sullivan S."/>
            <person name="Sone E.D."/>
            <person name="Koren S."/>
            <person name="Silverstein K.A.T."/>
            <person name="Beckman K.B."/>
            <person name="Gohl D.M."/>
        </authorList>
    </citation>
    <scope>NUCLEOTIDE SEQUENCE</scope>
    <source>
        <strain evidence="2">Duluth1</strain>
        <tissue evidence="2">Whole animal</tissue>
    </source>
</reference>
<keyword evidence="3" id="KW-1185">Reference proteome</keyword>
<evidence type="ECO:0000313" key="3">
    <source>
        <dbReference type="Proteomes" id="UP000828390"/>
    </source>
</evidence>
<protein>
    <submittedName>
        <fullName evidence="2">Uncharacterized protein</fullName>
    </submittedName>
</protein>
<feature type="compositionally biased region" description="Polar residues" evidence="1">
    <location>
        <begin position="18"/>
        <end position="34"/>
    </location>
</feature>